<comment type="caution">
    <text evidence="13">The sequence shown here is derived from an EMBL/GenBank/DDBJ whole genome shotgun (WGS) entry which is preliminary data.</text>
</comment>
<dbReference type="Pfam" id="PF07654">
    <property type="entry name" value="C1-set"/>
    <property type="match status" value="1"/>
</dbReference>
<dbReference type="SUPFAM" id="SSF48726">
    <property type="entry name" value="Immunoglobulin"/>
    <property type="match status" value="1"/>
</dbReference>
<evidence type="ECO:0000313" key="14">
    <source>
        <dbReference type="Proteomes" id="UP000824782"/>
    </source>
</evidence>
<dbReference type="GO" id="GO:0005615">
    <property type="term" value="C:extracellular space"/>
    <property type="evidence" value="ECO:0007669"/>
    <property type="project" value="TreeGrafter"/>
</dbReference>
<dbReference type="PANTHER" id="PTHR16675:SF242">
    <property type="entry name" value="MAJOR HISTOCOMPATIBILITY COMPLEX CLASS I-RELATED GENE PROTEIN"/>
    <property type="match status" value="1"/>
</dbReference>
<evidence type="ECO:0000256" key="6">
    <source>
        <dbReference type="ARBA" id="ARBA00022989"/>
    </source>
</evidence>
<keyword evidence="6 10" id="KW-1133">Transmembrane helix</keyword>
<accession>A0AAV6ZL60</accession>
<dbReference type="InterPro" id="IPR037055">
    <property type="entry name" value="MHC_I-like_Ag-recog_sf"/>
</dbReference>
<feature type="transmembrane region" description="Helical" evidence="10">
    <location>
        <begin position="222"/>
        <end position="247"/>
    </location>
</feature>
<reference evidence="13" key="1">
    <citation type="thesis" date="2020" institute="ProQuest LLC" country="789 East Eisenhower Parkway, Ann Arbor, MI, USA">
        <title>Comparative Genomics and Chromosome Evolution.</title>
        <authorList>
            <person name="Mudd A.B."/>
        </authorList>
    </citation>
    <scope>NUCLEOTIDE SEQUENCE</scope>
    <source>
        <strain evidence="13">237g6f4</strain>
        <tissue evidence="13">Blood</tissue>
    </source>
</reference>
<keyword evidence="8" id="KW-1015">Disulfide bond</keyword>
<evidence type="ECO:0000256" key="4">
    <source>
        <dbReference type="ARBA" id="ARBA00022729"/>
    </source>
</evidence>
<dbReference type="Pfam" id="PF00129">
    <property type="entry name" value="MHC_I"/>
    <property type="match status" value="1"/>
</dbReference>
<feature type="domain" description="Ig-like" evidence="12">
    <location>
        <begin position="96"/>
        <end position="201"/>
    </location>
</feature>
<keyword evidence="7 10" id="KW-0472">Membrane</keyword>
<comment type="subcellular location">
    <subcellularLocation>
        <location evidence="1">Membrane</location>
        <topology evidence="1">Single-pass type I membrane protein</topology>
    </subcellularLocation>
</comment>
<dbReference type="AlphaFoldDB" id="A0AAV6ZL60"/>
<evidence type="ECO:0000256" key="8">
    <source>
        <dbReference type="ARBA" id="ARBA00023157"/>
    </source>
</evidence>
<feature type="signal peptide" evidence="11">
    <location>
        <begin position="1"/>
        <end position="20"/>
    </location>
</feature>
<dbReference type="PANTHER" id="PTHR16675">
    <property type="entry name" value="MHC CLASS I-RELATED"/>
    <property type="match status" value="1"/>
</dbReference>
<dbReference type="Gene3D" id="3.30.500.10">
    <property type="entry name" value="MHC class I-like antigen recognition-like"/>
    <property type="match status" value="1"/>
</dbReference>
<dbReference type="GO" id="GO:0009897">
    <property type="term" value="C:external side of plasma membrane"/>
    <property type="evidence" value="ECO:0007669"/>
    <property type="project" value="TreeGrafter"/>
</dbReference>
<evidence type="ECO:0000256" key="2">
    <source>
        <dbReference type="ARBA" id="ARBA00022451"/>
    </source>
</evidence>
<keyword evidence="2" id="KW-0490">MHC I</keyword>
<name>A0AAV6ZL60_ENGPU</name>
<evidence type="ECO:0000256" key="3">
    <source>
        <dbReference type="ARBA" id="ARBA00022692"/>
    </source>
</evidence>
<evidence type="ECO:0000256" key="11">
    <source>
        <dbReference type="SAM" id="SignalP"/>
    </source>
</evidence>
<dbReference type="InterPro" id="IPR003006">
    <property type="entry name" value="Ig/MHC_CS"/>
</dbReference>
<proteinExistence type="predicted"/>
<dbReference type="InterPro" id="IPR003597">
    <property type="entry name" value="Ig_C1-set"/>
</dbReference>
<dbReference type="PROSITE" id="PS00290">
    <property type="entry name" value="IG_MHC"/>
    <property type="match status" value="1"/>
</dbReference>
<dbReference type="EMBL" id="WNYA01000453">
    <property type="protein sequence ID" value="KAG8548264.1"/>
    <property type="molecule type" value="Genomic_DNA"/>
</dbReference>
<dbReference type="GO" id="GO:0006955">
    <property type="term" value="P:immune response"/>
    <property type="evidence" value="ECO:0007669"/>
    <property type="project" value="TreeGrafter"/>
</dbReference>
<organism evidence="13 14">
    <name type="scientific">Engystomops pustulosus</name>
    <name type="common">Tungara frog</name>
    <name type="synonym">Physalaemus pustulosus</name>
    <dbReference type="NCBI Taxonomy" id="76066"/>
    <lineage>
        <taxon>Eukaryota</taxon>
        <taxon>Metazoa</taxon>
        <taxon>Chordata</taxon>
        <taxon>Craniata</taxon>
        <taxon>Vertebrata</taxon>
        <taxon>Euteleostomi</taxon>
        <taxon>Amphibia</taxon>
        <taxon>Batrachia</taxon>
        <taxon>Anura</taxon>
        <taxon>Neobatrachia</taxon>
        <taxon>Hyloidea</taxon>
        <taxon>Leptodactylidae</taxon>
        <taxon>Leiuperinae</taxon>
        <taxon>Engystomops</taxon>
    </lineage>
</organism>
<keyword evidence="3 10" id="KW-0812">Transmembrane</keyword>
<keyword evidence="9" id="KW-0325">Glycoprotein</keyword>
<dbReference type="InterPro" id="IPR011162">
    <property type="entry name" value="MHC_I/II-like_Ag-recog"/>
</dbReference>
<sequence length="252" mass="28377">MRGCVLSPLLLLVSARLVFSGYQVLQNIEGCLLSDNDSVVVIWSYRYNGEPLMSLDWETRKWTADDPAYEDLVEELYGNSTMDEKEKNVTLSNCIPHIRELLSLGRCTLGRREVPVVKVSLILSDDVGLRLSCRAYGHYPKDIFMMWYKNGEEIPEEMMERATLPLPDITYLTSLTLNISPATADVYTCEVGHISVPENLTLDWRFSDDNEYLSAAPSVPEMGVVIAICLAVILVVSLIVFGFISFAKSRQH</sequence>
<evidence type="ECO:0000256" key="9">
    <source>
        <dbReference type="ARBA" id="ARBA00023180"/>
    </source>
</evidence>
<dbReference type="SMART" id="SM00407">
    <property type="entry name" value="IGc1"/>
    <property type="match status" value="1"/>
</dbReference>
<dbReference type="Gene3D" id="2.60.40.10">
    <property type="entry name" value="Immunoglobulins"/>
    <property type="match status" value="1"/>
</dbReference>
<dbReference type="PROSITE" id="PS50835">
    <property type="entry name" value="IG_LIKE"/>
    <property type="match status" value="1"/>
</dbReference>
<dbReference type="InterPro" id="IPR050208">
    <property type="entry name" value="MHC_class-I_related"/>
</dbReference>
<dbReference type="GO" id="GO:0042612">
    <property type="term" value="C:MHC class I protein complex"/>
    <property type="evidence" value="ECO:0007669"/>
    <property type="project" value="UniProtKB-KW"/>
</dbReference>
<evidence type="ECO:0000313" key="13">
    <source>
        <dbReference type="EMBL" id="KAG8548264.1"/>
    </source>
</evidence>
<dbReference type="InterPro" id="IPR007110">
    <property type="entry name" value="Ig-like_dom"/>
</dbReference>
<dbReference type="InterPro" id="IPR013783">
    <property type="entry name" value="Ig-like_fold"/>
</dbReference>
<feature type="chain" id="PRO_5043888212" description="Ig-like domain-containing protein" evidence="11">
    <location>
        <begin position="21"/>
        <end position="252"/>
    </location>
</feature>
<dbReference type="InterPro" id="IPR011161">
    <property type="entry name" value="MHC_I-like_Ag-recog"/>
</dbReference>
<protein>
    <recommendedName>
        <fullName evidence="12">Ig-like domain-containing protein</fullName>
    </recommendedName>
</protein>
<keyword evidence="14" id="KW-1185">Reference proteome</keyword>
<dbReference type="GO" id="GO:0002474">
    <property type="term" value="P:antigen processing and presentation of peptide antigen via MHC class I"/>
    <property type="evidence" value="ECO:0007669"/>
    <property type="project" value="UniProtKB-KW"/>
</dbReference>
<dbReference type="InterPro" id="IPR036179">
    <property type="entry name" value="Ig-like_dom_sf"/>
</dbReference>
<keyword evidence="5" id="KW-0391">Immunity</keyword>
<keyword evidence="4 11" id="KW-0732">Signal</keyword>
<dbReference type="Proteomes" id="UP000824782">
    <property type="component" value="Unassembled WGS sequence"/>
</dbReference>
<evidence type="ECO:0000256" key="10">
    <source>
        <dbReference type="SAM" id="Phobius"/>
    </source>
</evidence>
<evidence type="ECO:0000256" key="1">
    <source>
        <dbReference type="ARBA" id="ARBA00004479"/>
    </source>
</evidence>
<evidence type="ECO:0000256" key="5">
    <source>
        <dbReference type="ARBA" id="ARBA00022859"/>
    </source>
</evidence>
<dbReference type="SUPFAM" id="SSF54452">
    <property type="entry name" value="MHC antigen-recognition domain"/>
    <property type="match status" value="1"/>
</dbReference>
<gene>
    <name evidence="13" type="ORF">GDO81_025912</name>
</gene>
<evidence type="ECO:0000259" key="12">
    <source>
        <dbReference type="PROSITE" id="PS50835"/>
    </source>
</evidence>
<evidence type="ECO:0000256" key="7">
    <source>
        <dbReference type="ARBA" id="ARBA00023136"/>
    </source>
</evidence>